<comment type="similarity">
    <text evidence="1">Belongs to the disease resistance NB-LRR family.</text>
</comment>
<evidence type="ECO:0000259" key="7">
    <source>
        <dbReference type="Pfam" id="PF23598"/>
    </source>
</evidence>
<dbReference type="InParanoid" id="A0A2G5CJ99"/>
<evidence type="ECO:0000256" key="3">
    <source>
        <dbReference type="ARBA" id="ARBA00022821"/>
    </source>
</evidence>
<keyword evidence="4" id="KW-0547">Nucleotide-binding</keyword>
<dbReference type="InterPro" id="IPR055414">
    <property type="entry name" value="LRR_R13L4/SHOC2-like"/>
</dbReference>
<gene>
    <name evidence="8" type="ORF">AQUCO_05100051v1</name>
</gene>
<evidence type="ECO:0000313" key="8">
    <source>
        <dbReference type="EMBL" id="PIA31260.1"/>
    </source>
</evidence>
<evidence type="ECO:0000313" key="9">
    <source>
        <dbReference type="Proteomes" id="UP000230069"/>
    </source>
</evidence>
<feature type="domain" description="Disease resistance protein winged helix" evidence="6">
    <location>
        <begin position="401"/>
        <end position="475"/>
    </location>
</feature>
<feature type="domain" description="NB-ARC" evidence="5">
    <location>
        <begin position="165"/>
        <end position="319"/>
    </location>
</feature>
<dbReference type="STRING" id="218851.A0A2G5CJ99"/>
<dbReference type="Pfam" id="PF23559">
    <property type="entry name" value="WHD_DRP"/>
    <property type="match status" value="1"/>
</dbReference>
<evidence type="ECO:0000259" key="6">
    <source>
        <dbReference type="Pfam" id="PF23559"/>
    </source>
</evidence>
<dbReference type="Proteomes" id="UP000230069">
    <property type="component" value="Unassembled WGS sequence"/>
</dbReference>
<organism evidence="8 9">
    <name type="scientific">Aquilegia coerulea</name>
    <name type="common">Rocky mountain columbine</name>
    <dbReference type="NCBI Taxonomy" id="218851"/>
    <lineage>
        <taxon>Eukaryota</taxon>
        <taxon>Viridiplantae</taxon>
        <taxon>Streptophyta</taxon>
        <taxon>Embryophyta</taxon>
        <taxon>Tracheophyta</taxon>
        <taxon>Spermatophyta</taxon>
        <taxon>Magnoliopsida</taxon>
        <taxon>Ranunculales</taxon>
        <taxon>Ranunculaceae</taxon>
        <taxon>Thalictroideae</taxon>
        <taxon>Aquilegia</taxon>
    </lineage>
</organism>
<evidence type="ECO:0000256" key="1">
    <source>
        <dbReference type="ARBA" id="ARBA00008894"/>
    </source>
</evidence>
<dbReference type="GO" id="GO:0006952">
    <property type="term" value="P:defense response"/>
    <property type="evidence" value="ECO:0007669"/>
    <property type="project" value="UniProtKB-KW"/>
</dbReference>
<evidence type="ECO:0000256" key="4">
    <source>
        <dbReference type="ARBA" id="ARBA00022840"/>
    </source>
</evidence>
<dbReference type="FunFam" id="1.10.10.10:FF:000322">
    <property type="entry name" value="Probable disease resistance protein At1g63360"/>
    <property type="match status" value="1"/>
</dbReference>
<feature type="domain" description="Disease resistance R13L4/SHOC-2-like LRR" evidence="7">
    <location>
        <begin position="548"/>
        <end position="691"/>
    </location>
</feature>
<evidence type="ECO:0000259" key="5">
    <source>
        <dbReference type="Pfam" id="PF00931"/>
    </source>
</evidence>
<keyword evidence="9" id="KW-1185">Reference proteome</keyword>
<name>A0A2G5CJ99_AQUCA</name>
<dbReference type="Gene3D" id="3.40.50.300">
    <property type="entry name" value="P-loop containing nucleotide triphosphate hydrolases"/>
    <property type="match status" value="1"/>
</dbReference>
<dbReference type="InterPro" id="IPR058922">
    <property type="entry name" value="WHD_DRP"/>
</dbReference>
<dbReference type="EMBL" id="KZ305068">
    <property type="protein sequence ID" value="PIA31260.1"/>
    <property type="molecule type" value="Genomic_DNA"/>
</dbReference>
<dbReference type="InterPro" id="IPR002182">
    <property type="entry name" value="NB-ARC"/>
</dbReference>
<dbReference type="GO" id="GO:0005524">
    <property type="term" value="F:ATP binding"/>
    <property type="evidence" value="ECO:0007669"/>
    <property type="project" value="UniProtKB-KW"/>
</dbReference>
<dbReference type="InterPro" id="IPR027417">
    <property type="entry name" value="P-loop_NTPase"/>
</dbReference>
<dbReference type="OrthoDB" id="1926275at2759"/>
<dbReference type="Gene3D" id="1.10.8.430">
    <property type="entry name" value="Helical domain of apoptotic protease-activating factors"/>
    <property type="match status" value="1"/>
</dbReference>
<evidence type="ECO:0000256" key="2">
    <source>
        <dbReference type="ARBA" id="ARBA00022737"/>
    </source>
</evidence>
<reference evidence="8 9" key="1">
    <citation type="submission" date="2017-09" db="EMBL/GenBank/DDBJ databases">
        <title>WGS assembly of Aquilegia coerulea Goldsmith.</title>
        <authorList>
            <person name="Hodges S."/>
            <person name="Kramer E."/>
            <person name="Nordborg M."/>
            <person name="Tomkins J."/>
            <person name="Borevitz J."/>
            <person name="Derieg N."/>
            <person name="Yan J."/>
            <person name="Mihaltcheva S."/>
            <person name="Hayes R.D."/>
            <person name="Rokhsar D."/>
        </authorList>
    </citation>
    <scope>NUCLEOTIDE SEQUENCE [LARGE SCALE GENOMIC DNA]</scope>
    <source>
        <strain evidence="9">cv. Goldsmith</strain>
    </source>
</reference>
<keyword evidence="4" id="KW-0067">ATP-binding</keyword>
<dbReference type="Gene3D" id="3.80.10.10">
    <property type="entry name" value="Ribonuclease Inhibitor"/>
    <property type="match status" value="1"/>
</dbReference>
<dbReference type="InterPro" id="IPR042197">
    <property type="entry name" value="Apaf_helical"/>
</dbReference>
<protein>
    <submittedName>
        <fullName evidence="8">Uncharacterized protein</fullName>
    </submittedName>
</protein>
<keyword evidence="2" id="KW-0677">Repeat</keyword>
<keyword evidence="3" id="KW-0611">Plant defense</keyword>
<proteinExistence type="inferred from homology"/>
<dbReference type="InterPro" id="IPR032675">
    <property type="entry name" value="LRR_dom_sf"/>
</dbReference>
<dbReference type="PANTHER" id="PTHR33463">
    <property type="entry name" value="NB-ARC DOMAIN-CONTAINING PROTEIN-RELATED"/>
    <property type="match status" value="1"/>
</dbReference>
<dbReference type="Pfam" id="PF23598">
    <property type="entry name" value="LRR_14"/>
    <property type="match status" value="1"/>
</dbReference>
<dbReference type="InterPro" id="IPR050905">
    <property type="entry name" value="Plant_NBS-LRR"/>
</dbReference>
<dbReference type="SUPFAM" id="SSF52540">
    <property type="entry name" value="P-loop containing nucleoside triphosphate hydrolases"/>
    <property type="match status" value="1"/>
</dbReference>
<dbReference type="GO" id="GO:0043531">
    <property type="term" value="F:ADP binding"/>
    <property type="evidence" value="ECO:0007669"/>
    <property type="project" value="InterPro"/>
</dbReference>
<dbReference type="Pfam" id="PF00931">
    <property type="entry name" value="NB-ARC"/>
    <property type="match status" value="1"/>
</dbReference>
<feature type="non-terminal residue" evidence="8">
    <location>
        <position position="819"/>
    </location>
</feature>
<dbReference type="FunFam" id="3.40.50.300:FF:001091">
    <property type="entry name" value="Probable disease resistance protein At1g61300"/>
    <property type="match status" value="1"/>
</dbReference>
<accession>A0A2G5CJ99</accession>
<sequence length="819" mass="93033">MAEIIAAIGTLLSCFCQQNCLNTQIFVRCKHMINPKKEIKKLIIVKTELIALKDDVNGKLHTARIDRGEVPTHIVESWLKNVQRILEDTKLIEGEFKTSKRCLNGVLPKCCSNFNLGQRISELIMEGNTLTRKGSDLLKETLTWQVPKVGDELPAQKLVGETTAQKSLEKVWELLMDGESRVVGVYGMGGIGKTKMAMAINNRILEKSNQFDKIIWVTLSKARDIPGLQIDIAKKVDLDLSNEQDQIERMGKLHEALKRRKRILFILDDMWQEFPLGEIGIPEPTTDNGCKVLITTRKKEVCNKMSCSQCEDKVDELTPEVMPTAKLVAKECSGLPLAIITVAAAMRGNGDLGDWTVALNDLRNFSNQIIDSEDIVFERLKFSYDRLPNEKLKKSFLCCALYPEDYEILARELVDFWIMDGMVEGRSRQDELLEGQFILKKLKDHCLLESVETDDVYYDEMSDGVKMHDLIRDMALRITSKHFMVKAGSLLEVLPNEVAWEEVLERASFMKNMITKVSISPRCPKLSTLFLGGNLFISSITHDFFIHMQCLRVLDLRCDYDKANHHLESLPDSISDLVNLHDLRLSWCTKLKKVPSLAKLVRLRRLELNNTAIEELPEGMEMLGKLNCLNLHCVRLRETIPLGLISKLSALQELYLGGIEVDKLYDVGSGESFANELLSLEELENLNTSFHCLSDYASYVGSSKFNGLKFFYLAVGQFHYDYLCFLLGVPPRATVQLSYSDEGSAQNAHFFPQNTKRVEINLFNDLTKLNELGWLIKDVRELVAFTIKQCNKIECIWWWSSSEDEKEEELSLSGTGTGT</sequence>
<dbReference type="PANTHER" id="PTHR33463:SF187">
    <property type="entry name" value="AND NB-ARC DOMAIN DISEASE RESISTANCE PROTEIN, PUTATIVE-RELATED"/>
    <property type="match status" value="1"/>
</dbReference>
<dbReference type="SUPFAM" id="SSF52058">
    <property type="entry name" value="L domain-like"/>
    <property type="match status" value="1"/>
</dbReference>
<dbReference type="AlphaFoldDB" id="A0A2G5CJ99"/>
<dbReference type="PRINTS" id="PR00364">
    <property type="entry name" value="DISEASERSIST"/>
</dbReference>